<sequence length="118" mass="13137">MLLTVAPPAAASRSTCHPAAVNGARSTVDMCSSDIPSTSLINHHYPDTQLCQLDLPSPAHGVGNAFKLHFYRRNFIRKSFLLGVCVIFSAFDKWFISCNERMYLFCKFSDVGYLDTLT</sequence>
<dbReference type="EMBL" id="RJVU01043279">
    <property type="protein sequence ID" value="ROL44913.1"/>
    <property type="molecule type" value="Genomic_DNA"/>
</dbReference>
<proteinExistence type="predicted"/>
<comment type="caution">
    <text evidence="1">The sequence shown here is derived from an EMBL/GenBank/DDBJ whole genome shotgun (WGS) entry which is preliminary data.</text>
</comment>
<organism evidence="1 2">
    <name type="scientific">Anabarilius grahami</name>
    <name type="common">Kanglang fish</name>
    <name type="synonym">Barilius grahami</name>
    <dbReference type="NCBI Taxonomy" id="495550"/>
    <lineage>
        <taxon>Eukaryota</taxon>
        <taxon>Metazoa</taxon>
        <taxon>Chordata</taxon>
        <taxon>Craniata</taxon>
        <taxon>Vertebrata</taxon>
        <taxon>Euteleostomi</taxon>
        <taxon>Actinopterygii</taxon>
        <taxon>Neopterygii</taxon>
        <taxon>Teleostei</taxon>
        <taxon>Ostariophysi</taxon>
        <taxon>Cypriniformes</taxon>
        <taxon>Xenocyprididae</taxon>
        <taxon>Xenocypridinae</taxon>
        <taxon>Xenocypridinae incertae sedis</taxon>
        <taxon>Anabarilius</taxon>
    </lineage>
</organism>
<accession>A0A3N0YFF8</accession>
<protein>
    <submittedName>
        <fullName evidence="1">Uncharacterized protein</fullName>
    </submittedName>
</protein>
<dbReference type="AlphaFoldDB" id="A0A3N0YFF8"/>
<name>A0A3N0YFF8_ANAGA</name>
<reference evidence="1 2" key="1">
    <citation type="submission" date="2018-10" db="EMBL/GenBank/DDBJ databases">
        <title>Genome assembly for a Yunnan-Guizhou Plateau 3E fish, Anabarilius grahami (Regan), and its evolutionary and genetic applications.</title>
        <authorList>
            <person name="Jiang W."/>
        </authorList>
    </citation>
    <scope>NUCLEOTIDE SEQUENCE [LARGE SCALE GENOMIC DNA]</scope>
    <source>
        <strain evidence="1">AG-KIZ</strain>
        <tissue evidence="1">Muscle</tissue>
    </source>
</reference>
<keyword evidence="2" id="KW-1185">Reference proteome</keyword>
<gene>
    <name evidence="1" type="ORF">DPX16_9125</name>
</gene>
<dbReference type="Proteomes" id="UP000281406">
    <property type="component" value="Unassembled WGS sequence"/>
</dbReference>
<evidence type="ECO:0000313" key="2">
    <source>
        <dbReference type="Proteomes" id="UP000281406"/>
    </source>
</evidence>
<evidence type="ECO:0000313" key="1">
    <source>
        <dbReference type="EMBL" id="ROL44913.1"/>
    </source>
</evidence>